<reference evidence="1 2" key="1">
    <citation type="submission" date="2019-04" db="EMBL/GenBank/DDBJ databases">
        <authorList>
            <person name="Hwang J.C."/>
        </authorList>
    </citation>
    <scope>NUCLEOTIDE SEQUENCE [LARGE SCALE GENOMIC DNA]</scope>
    <source>
        <strain evidence="1 2">IMCC35001</strain>
    </source>
</reference>
<dbReference type="RefSeq" id="WP_136853560.1">
    <property type="nucleotide sequence ID" value="NZ_SWCI01000007.1"/>
</dbReference>
<evidence type="ECO:0000313" key="2">
    <source>
        <dbReference type="Proteomes" id="UP000305674"/>
    </source>
</evidence>
<dbReference type="EMBL" id="SWCI01000007">
    <property type="protein sequence ID" value="TKB48449.1"/>
    <property type="molecule type" value="Genomic_DNA"/>
</dbReference>
<name>A0A4U1BDQ7_9GAMM</name>
<proteinExistence type="predicted"/>
<gene>
    <name evidence="1" type="ORF">FCL40_12115</name>
</gene>
<dbReference type="Proteomes" id="UP000305674">
    <property type="component" value="Unassembled WGS sequence"/>
</dbReference>
<keyword evidence="2" id="KW-1185">Reference proteome</keyword>
<evidence type="ECO:0000313" key="1">
    <source>
        <dbReference type="EMBL" id="TKB48449.1"/>
    </source>
</evidence>
<sequence length="603" mass="66508">MEQNSADNLAQPALTSEALLAQLSGTSPLQASSVLINLELYEQRESLQVLESVYQEFDSKSSLMDELLKPVALSVLDGIISHKDLKLNRTGLSASRVWNEVQQFDYGEGTTLSNDATQSRHQLDALRTPRDYDDKVRATMTKESNRERHKQSHFGTAAQGYSDLEVNQDGSRVRVYRKQDRAMEVGSYWRAVDTDHVVPVKQINDRYANNAFLNDADMVAITDGEFNLVEISNRFNRSKGDSSFSDMVAEKRQLEAKQAGGARLSAKERSRLAKLTLNSDDTYDAAVEKQHQAERAIHAKAQQQALKNLKENGLEVGTKAGIQAGEQSAYQAMGHGIIALIKPLLHELMDAVRHGFAEGVGAESATEGLKLRVSRVMRYFVREVLPTLKQGIKDLINNFVKILIEGVLGLVTGMFKTVLKVISEGFSALVGAGKILMQPDSAMSRAQKADAIVKLFAATAASFVVFYFESSILAALPKGFIKDIALSTLSGVASVVVVYLLNQADLFSTKAELRSRRVAEIFEHRVKQIKLNTDAFETAAVTKLAQDKLAFMAISERMQGLIEADEDVNPAVEQLARSFNIELSVKETDEFLNLLESSDALLV</sequence>
<accession>A0A4U1BDQ7</accession>
<dbReference type="OrthoDB" id="6394684at2"/>
<comment type="caution">
    <text evidence="1">The sequence shown here is derived from an EMBL/GenBank/DDBJ whole genome shotgun (WGS) entry which is preliminary data.</text>
</comment>
<organism evidence="1 2">
    <name type="scientific">Ferrimonas sediminicola</name>
    <dbReference type="NCBI Taxonomy" id="2569538"/>
    <lineage>
        <taxon>Bacteria</taxon>
        <taxon>Pseudomonadati</taxon>
        <taxon>Pseudomonadota</taxon>
        <taxon>Gammaproteobacteria</taxon>
        <taxon>Alteromonadales</taxon>
        <taxon>Ferrimonadaceae</taxon>
        <taxon>Ferrimonas</taxon>
    </lineage>
</organism>
<protein>
    <submittedName>
        <fullName evidence="1">Uncharacterized protein</fullName>
    </submittedName>
</protein>
<dbReference type="AlphaFoldDB" id="A0A4U1BDQ7"/>